<evidence type="ECO:0000313" key="2">
    <source>
        <dbReference type="Proteomes" id="UP000284472"/>
    </source>
</evidence>
<comment type="caution">
    <text evidence="1">The sequence shown here is derived from an EMBL/GenBank/DDBJ whole genome shotgun (WGS) entry which is preliminary data.</text>
</comment>
<sequence length="61" mass="7161">MIKARYIGVECELQSGKVYPIKTRCTGNKLVVSVRAYKFEYNSLEEFLKRWKVEAVYHGCK</sequence>
<evidence type="ECO:0000313" key="1">
    <source>
        <dbReference type="EMBL" id="RHD02852.1"/>
    </source>
</evidence>
<proteinExistence type="predicted"/>
<dbReference type="RefSeq" id="WP_118044102.1">
    <property type="nucleotide sequence ID" value="NZ_JAAILZ010000009.1"/>
</dbReference>
<protein>
    <submittedName>
        <fullName evidence="1">Uncharacterized protein</fullName>
    </submittedName>
</protein>
<accession>A0A414D362</accession>
<dbReference type="AlphaFoldDB" id="A0A414D362"/>
<reference evidence="1 2" key="1">
    <citation type="submission" date="2018-08" db="EMBL/GenBank/DDBJ databases">
        <title>A genome reference for cultivated species of the human gut microbiota.</title>
        <authorList>
            <person name="Zou Y."/>
            <person name="Xue W."/>
            <person name="Luo G."/>
        </authorList>
    </citation>
    <scope>NUCLEOTIDE SEQUENCE [LARGE SCALE GENOMIC DNA]</scope>
    <source>
        <strain evidence="1 2">AM32-6</strain>
    </source>
</reference>
<name>A0A414D362_MEDGN</name>
<dbReference type="Proteomes" id="UP000284472">
    <property type="component" value="Unassembled WGS sequence"/>
</dbReference>
<gene>
    <name evidence="1" type="ORF">DW812_14985</name>
</gene>
<organism evidence="1 2">
    <name type="scientific">Mediterraneibacter gnavus</name>
    <name type="common">Ruminococcus gnavus</name>
    <dbReference type="NCBI Taxonomy" id="33038"/>
    <lineage>
        <taxon>Bacteria</taxon>
        <taxon>Bacillati</taxon>
        <taxon>Bacillota</taxon>
        <taxon>Clostridia</taxon>
        <taxon>Lachnospirales</taxon>
        <taxon>Lachnospiraceae</taxon>
        <taxon>Mediterraneibacter</taxon>
    </lineage>
</organism>
<dbReference type="EMBL" id="QSIR01000030">
    <property type="protein sequence ID" value="RHD02852.1"/>
    <property type="molecule type" value="Genomic_DNA"/>
</dbReference>